<reference evidence="2 3" key="1">
    <citation type="submission" date="2020-02" db="EMBL/GenBank/DDBJ databases">
        <authorList>
            <person name="Ma Q."/>
            <person name="Huang Y."/>
            <person name="Song X."/>
            <person name="Pei D."/>
        </authorList>
    </citation>
    <scope>NUCLEOTIDE SEQUENCE [LARGE SCALE GENOMIC DNA]</scope>
    <source>
        <strain evidence="2">Sxm20200214</strain>
        <tissue evidence="2">Leaf</tissue>
    </source>
</reference>
<name>A0A8X7P777_BRACI</name>
<dbReference type="EMBL" id="JAAMPC010000018">
    <property type="protein sequence ID" value="KAG2245467.1"/>
    <property type="molecule type" value="Genomic_DNA"/>
</dbReference>
<organism evidence="2 3">
    <name type="scientific">Brassica carinata</name>
    <name type="common">Ethiopian mustard</name>
    <name type="synonym">Abyssinian cabbage</name>
    <dbReference type="NCBI Taxonomy" id="52824"/>
    <lineage>
        <taxon>Eukaryota</taxon>
        <taxon>Viridiplantae</taxon>
        <taxon>Streptophyta</taxon>
        <taxon>Embryophyta</taxon>
        <taxon>Tracheophyta</taxon>
        <taxon>Spermatophyta</taxon>
        <taxon>Magnoliopsida</taxon>
        <taxon>eudicotyledons</taxon>
        <taxon>Gunneridae</taxon>
        <taxon>Pentapetalae</taxon>
        <taxon>rosids</taxon>
        <taxon>malvids</taxon>
        <taxon>Brassicales</taxon>
        <taxon>Brassicaceae</taxon>
        <taxon>Brassiceae</taxon>
        <taxon>Brassica</taxon>
    </lineage>
</organism>
<keyword evidence="1" id="KW-1133">Transmembrane helix</keyword>
<dbReference type="Proteomes" id="UP000886595">
    <property type="component" value="Unassembled WGS sequence"/>
</dbReference>
<accession>A0A8X7P777</accession>
<keyword evidence="3" id="KW-1185">Reference proteome</keyword>
<proteinExistence type="predicted"/>
<keyword evidence="1" id="KW-0812">Transmembrane</keyword>
<dbReference type="OrthoDB" id="1103324at2759"/>
<keyword evidence="1" id="KW-0472">Membrane</keyword>
<evidence type="ECO:0000313" key="2">
    <source>
        <dbReference type="EMBL" id="KAG2245467.1"/>
    </source>
</evidence>
<comment type="caution">
    <text evidence="2">The sequence shown here is derived from an EMBL/GenBank/DDBJ whole genome shotgun (WGS) entry which is preliminary data.</text>
</comment>
<dbReference type="AlphaFoldDB" id="A0A8X7P777"/>
<protein>
    <recommendedName>
        <fullName evidence="4">Cytochrome P450</fullName>
    </recommendedName>
</protein>
<evidence type="ECO:0008006" key="4">
    <source>
        <dbReference type="Google" id="ProtNLM"/>
    </source>
</evidence>
<feature type="transmembrane region" description="Helical" evidence="1">
    <location>
        <begin position="6"/>
        <end position="22"/>
    </location>
</feature>
<gene>
    <name evidence="2" type="ORF">Bca52824_092701</name>
</gene>
<evidence type="ECO:0000256" key="1">
    <source>
        <dbReference type="SAM" id="Phobius"/>
    </source>
</evidence>
<evidence type="ECO:0000313" key="3">
    <source>
        <dbReference type="Proteomes" id="UP000886595"/>
    </source>
</evidence>
<sequence length="73" mass="8114">MDFTLILPVSFLLILISIKFLFTKSTRKLNLPPSPAYSLPFIGHLHLLKHPVQRTLLSLSVTQGTLLSSTSLP</sequence>